<reference evidence="2" key="1">
    <citation type="journal article" date="2024" name="Proc. Natl. Acad. Sci. U.S.A.">
        <title>Extraordinary preservation of gene collinearity over three hundred million years revealed in homosporous lycophytes.</title>
        <authorList>
            <person name="Li C."/>
            <person name="Wickell D."/>
            <person name="Kuo L.Y."/>
            <person name="Chen X."/>
            <person name="Nie B."/>
            <person name="Liao X."/>
            <person name="Peng D."/>
            <person name="Ji J."/>
            <person name="Jenkins J."/>
            <person name="Williams M."/>
            <person name="Shu S."/>
            <person name="Plott C."/>
            <person name="Barry K."/>
            <person name="Rajasekar S."/>
            <person name="Grimwood J."/>
            <person name="Han X."/>
            <person name="Sun S."/>
            <person name="Hou Z."/>
            <person name="He W."/>
            <person name="Dai G."/>
            <person name="Sun C."/>
            <person name="Schmutz J."/>
            <person name="Leebens-Mack J.H."/>
            <person name="Li F.W."/>
            <person name="Wang L."/>
        </authorList>
    </citation>
    <scope>NUCLEOTIDE SEQUENCE [LARGE SCALE GENOMIC DNA]</scope>
    <source>
        <strain evidence="2">cv. PW_Plant_1</strain>
    </source>
</reference>
<sequence>MEAPRREDCDSIVCIGVAGMVKRVQRMTSNFVGDLRSIKLGRSKVRSIVGSKDSRIVDDAPHSRARARSSTNFEGKQAHIDPKSSKGTTSPSPIGRIKNCIKSECSLQLSAFPGSKPSLQSFVGSACSSQAQKAGNSHRFSCHEQAPPSSSRCSNPSSHPSTVIRVDSRSGWVEGPAEEAGTVINLSDRPSLCMSVQGSEVAIGSSDHALYIVDASKGEFSRALYGGSFGHANWVTCVDHLEDGRIISGGMDSKLCLWERSGVRCRDLKGHSASISAVRGGFGGSRAVSSSYDTTLMIWDVSASVGKPVGRLEGHKAAVMGFTMSSRQQSLVSGCRNGAVILWDGGIGSAVLHCKNAHSGHVTALESLEDDGCLGDIFLTGGQDGVLQVWDFRARAPIHTASLHKSTKGTGALSCIAVCKGAACGCPLVVTAGADRTLKVLDPRSSFNIMHTILDHRDFVYSLFVSGLISWSGGGDGSLLVHDLITSKCLYGLGAISNGAVRCINLAGQQKEKLVITGDDGNVMVYSV</sequence>
<evidence type="ECO:0000313" key="1">
    <source>
        <dbReference type="EMBL" id="KAJ7541580.1"/>
    </source>
</evidence>
<gene>
    <name evidence="1" type="ORF">O6H91_10G065900</name>
</gene>
<protein>
    <submittedName>
        <fullName evidence="1">Uncharacterized protein</fullName>
    </submittedName>
</protein>
<comment type="caution">
    <text evidence="1">The sequence shown here is derived from an EMBL/GenBank/DDBJ whole genome shotgun (WGS) entry which is preliminary data.</text>
</comment>
<proteinExistence type="predicted"/>
<accession>A0ACC2CHZ5</accession>
<name>A0ACC2CHZ5_DIPCM</name>
<keyword evidence="2" id="KW-1185">Reference proteome</keyword>
<organism evidence="1 2">
    <name type="scientific">Diphasiastrum complanatum</name>
    <name type="common">Issler's clubmoss</name>
    <name type="synonym">Lycopodium complanatum</name>
    <dbReference type="NCBI Taxonomy" id="34168"/>
    <lineage>
        <taxon>Eukaryota</taxon>
        <taxon>Viridiplantae</taxon>
        <taxon>Streptophyta</taxon>
        <taxon>Embryophyta</taxon>
        <taxon>Tracheophyta</taxon>
        <taxon>Lycopodiopsida</taxon>
        <taxon>Lycopodiales</taxon>
        <taxon>Lycopodiaceae</taxon>
        <taxon>Lycopodioideae</taxon>
        <taxon>Diphasiastrum</taxon>
    </lineage>
</organism>
<dbReference type="Proteomes" id="UP001162992">
    <property type="component" value="Chromosome 10"/>
</dbReference>
<evidence type="ECO:0000313" key="2">
    <source>
        <dbReference type="Proteomes" id="UP001162992"/>
    </source>
</evidence>
<dbReference type="EMBL" id="CM055101">
    <property type="protein sequence ID" value="KAJ7541580.1"/>
    <property type="molecule type" value="Genomic_DNA"/>
</dbReference>